<evidence type="ECO:0000256" key="1">
    <source>
        <dbReference type="SAM" id="Phobius"/>
    </source>
</evidence>
<dbReference type="AlphaFoldDB" id="A0A1I1EH23"/>
<gene>
    <name evidence="2" type="ORF">SAMN02745150_01094</name>
</gene>
<organism evidence="2 3">
    <name type="scientific">Brevinema andersonii</name>
    <dbReference type="NCBI Taxonomy" id="34097"/>
    <lineage>
        <taxon>Bacteria</taxon>
        <taxon>Pseudomonadati</taxon>
        <taxon>Spirochaetota</taxon>
        <taxon>Spirochaetia</taxon>
        <taxon>Brevinematales</taxon>
        <taxon>Brevinemataceae</taxon>
        <taxon>Brevinema</taxon>
    </lineage>
</organism>
<proteinExistence type="predicted"/>
<keyword evidence="1" id="KW-1133">Transmembrane helix</keyword>
<accession>A0A1I1EH23</accession>
<keyword evidence="3" id="KW-1185">Reference proteome</keyword>
<dbReference type="STRING" id="34097.SAMN02745150_01094"/>
<dbReference type="PANTHER" id="PTHR37804:SF1">
    <property type="entry name" value="CDAA REGULATORY PROTEIN CDAR"/>
    <property type="match status" value="1"/>
</dbReference>
<evidence type="ECO:0000313" key="2">
    <source>
        <dbReference type="EMBL" id="SFB85912.1"/>
    </source>
</evidence>
<protein>
    <submittedName>
        <fullName evidence="2">YbbR-like protein</fullName>
    </submittedName>
</protein>
<reference evidence="3" key="1">
    <citation type="submission" date="2016-10" db="EMBL/GenBank/DDBJ databases">
        <authorList>
            <person name="Varghese N."/>
            <person name="Submissions S."/>
        </authorList>
    </citation>
    <scope>NUCLEOTIDE SEQUENCE [LARGE SCALE GENOMIC DNA]</scope>
    <source>
        <strain evidence="3">ATCC 43811</strain>
    </source>
</reference>
<name>A0A1I1EH23_BREAD</name>
<dbReference type="Gene3D" id="2.170.120.40">
    <property type="entry name" value="YbbR-like domain"/>
    <property type="match status" value="1"/>
</dbReference>
<dbReference type="Proteomes" id="UP000240042">
    <property type="component" value="Unassembled WGS sequence"/>
</dbReference>
<evidence type="ECO:0000313" key="3">
    <source>
        <dbReference type="Proteomes" id="UP000240042"/>
    </source>
</evidence>
<dbReference type="Gene3D" id="2.170.120.30">
    <property type="match status" value="1"/>
</dbReference>
<keyword evidence="1" id="KW-0472">Membrane</keyword>
<dbReference type="RefSeq" id="WP_092319432.1">
    <property type="nucleotide sequence ID" value="NZ_FOKY01000012.1"/>
</dbReference>
<dbReference type="Pfam" id="PF07949">
    <property type="entry name" value="YbbR"/>
    <property type="match status" value="1"/>
</dbReference>
<keyword evidence="1" id="KW-0812">Transmembrane</keyword>
<dbReference type="InterPro" id="IPR053154">
    <property type="entry name" value="c-di-AMP_regulator"/>
</dbReference>
<dbReference type="EMBL" id="FOKY01000012">
    <property type="protein sequence ID" value="SFB85912.1"/>
    <property type="molecule type" value="Genomic_DNA"/>
</dbReference>
<sequence length="330" mass="37831">MKSFLKHIFYYLFSDFFHKMSALLIAAFLWYYVNILSIEKIYISLPVAMKNLPENFTASAKDKLSVRLEIRTREDISTKLKTMEAYLDLSNPRIGDYFYPIKLTNVPENIHASILPYSLKISVDNLTNKRVPVQLSLQKKDDARKIINYSLTPAEVTLQGAENILNKISNIYTESLNSSALMEPNLNTNISLIVQSNISLKENSKIQLQAQIYVENYTNELLIPLQMQGLTQELIVEDHWSIPIIVQSPFTNISYIESNIKASIDMSTITKSGFYAFPVVIDTLPYITVLSNLFPIVRVSIKEKTAENQLENLFPNDEKNPYELENILEN</sequence>
<dbReference type="InterPro" id="IPR012505">
    <property type="entry name" value="YbbR"/>
</dbReference>
<feature type="transmembrane region" description="Helical" evidence="1">
    <location>
        <begin position="12"/>
        <end position="33"/>
    </location>
</feature>
<dbReference type="PANTHER" id="PTHR37804">
    <property type="entry name" value="CDAA REGULATORY PROTEIN CDAR"/>
    <property type="match status" value="1"/>
</dbReference>